<comment type="caution">
    <text evidence="4">The sequence shown here is derived from an EMBL/GenBank/DDBJ whole genome shotgun (WGS) entry which is preliminary data.</text>
</comment>
<dbReference type="PANTHER" id="PTHR33392:SF6">
    <property type="entry name" value="POLYISOPRENYL-TEICHOIC ACID--PEPTIDOGLYCAN TEICHOIC ACID TRANSFERASE TAGU"/>
    <property type="match status" value="1"/>
</dbReference>
<evidence type="ECO:0000256" key="1">
    <source>
        <dbReference type="ARBA" id="ARBA00006068"/>
    </source>
</evidence>
<evidence type="ECO:0000259" key="3">
    <source>
        <dbReference type="Pfam" id="PF03816"/>
    </source>
</evidence>
<evidence type="ECO:0000256" key="2">
    <source>
        <dbReference type="SAM" id="Phobius"/>
    </source>
</evidence>
<keyword evidence="2" id="KW-0812">Transmembrane</keyword>
<proteinExistence type="inferred from homology"/>
<reference evidence="4 5" key="1">
    <citation type="journal article" date="2016" name="Nat. Commun.">
        <title>Thousands of microbial genomes shed light on interconnected biogeochemical processes in an aquifer system.</title>
        <authorList>
            <person name="Anantharaman K."/>
            <person name="Brown C.T."/>
            <person name="Hug L.A."/>
            <person name="Sharon I."/>
            <person name="Castelle C.J."/>
            <person name="Probst A.J."/>
            <person name="Thomas B.C."/>
            <person name="Singh A."/>
            <person name="Wilkins M.J."/>
            <person name="Karaoz U."/>
            <person name="Brodie E.L."/>
            <person name="Williams K.H."/>
            <person name="Hubbard S.S."/>
            <person name="Banfield J.F."/>
        </authorList>
    </citation>
    <scope>NUCLEOTIDE SEQUENCE [LARGE SCALE GENOMIC DNA]</scope>
</reference>
<gene>
    <name evidence="4" type="ORF">A3F94_00950</name>
</gene>
<dbReference type="STRING" id="1802165.A3F94_00950"/>
<dbReference type="NCBIfam" id="TIGR00350">
    <property type="entry name" value="lytR_cpsA_psr"/>
    <property type="match status" value="1"/>
</dbReference>
<dbReference type="InterPro" id="IPR050922">
    <property type="entry name" value="LytR/CpsA/Psr_CW_biosynth"/>
</dbReference>
<feature type="transmembrane region" description="Helical" evidence="2">
    <location>
        <begin position="25"/>
        <end position="43"/>
    </location>
</feature>
<dbReference type="PANTHER" id="PTHR33392">
    <property type="entry name" value="POLYISOPRENYL-TEICHOIC ACID--PEPTIDOGLYCAN TEICHOIC ACID TRANSFERASE TAGU"/>
    <property type="match status" value="1"/>
</dbReference>
<organism evidence="4 5">
    <name type="scientific">Candidatus Spechtbacteria bacterium RIFCSPLOWO2_12_FULL_38_22</name>
    <dbReference type="NCBI Taxonomy" id="1802165"/>
    <lineage>
        <taxon>Bacteria</taxon>
        <taxon>Candidatus Spechtiibacteriota</taxon>
    </lineage>
</organism>
<dbReference type="Proteomes" id="UP000176770">
    <property type="component" value="Unassembled WGS sequence"/>
</dbReference>
<feature type="domain" description="Cell envelope-related transcriptional attenuator" evidence="3">
    <location>
        <begin position="89"/>
        <end position="282"/>
    </location>
</feature>
<comment type="similarity">
    <text evidence="1">Belongs to the LytR/CpsA/Psr (LCP) family.</text>
</comment>
<dbReference type="AlphaFoldDB" id="A0A1G2HIN8"/>
<dbReference type="EMBL" id="MHOK01000017">
    <property type="protein sequence ID" value="OGZ61748.1"/>
    <property type="molecule type" value="Genomic_DNA"/>
</dbReference>
<dbReference type="InterPro" id="IPR004474">
    <property type="entry name" value="LytR_CpsA_psr"/>
</dbReference>
<dbReference type="Gene3D" id="3.40.630.190">
    <property type="entry name" value="LCP protein"/>
    <property type="match status" value="1"/>
</dbReference>
<dbReference type="Pfam" id="PF03816">
    <property type="entry name" value="LytR_cpsA_psr"/>
    <property type="match status" value="1"/>
</dbReference>
<evidence type="ECO:0000313" key="5">
    <source>
        <dbReference type="Proteomes" id="UP000176770"/>
    </source>
</evidence>
<sequence>MEQEIFNQSGDEVIKSNKKRKWKRFIFVGGISMVLFLVVWGVYKTSNILTISGDVGVYKDFKLDKEKDRLDILILGIRGAKDENGGLLADTMILVSFDKNKEKAAILSLPRDLLVAMPDHSNPERINFAYALGEQRHWGGGGLALSKEVVKYVTGVYVDHAIVVNFDGFKKLIDTLGGVKIERFTEFIESEQWQGEGIEGSPFWELANDRQVSEDKGENIQDESDVLSPELDQNRWVFKVPAGISIFDGESALYYVRSRFSSSDFDRIKRQQQVVASLKDKTLSLGVLGNPLKIFNVLDILGDNVRTDMSLGDVREYASLVQKYDRISIETGILDTSPNGLLVSKTINGSFVLLPVAGDTDFSEIREFFKGIFN</sequence>
<keyword evidence="2" id="KW-1133">Transmembrane helix</keyword>
<keyword evidence="2" id="KW-0472">Membrane</keyword>
<name>A0A1G2HIN8_9BACT</name>
<accession>A0A1G2HIN8</accession>
<evidence type="ECO:0000313" key="4">
    <source>
        <dbReference type="EMBL" id="OGZ61748.1"/>
    </source>
</evidence>
<protein>
    <recommendedName>
        <fullName evidence="3">Cell envelope-related transcriptional attenuator domain-containing protein</fullName>
    </recommendedName>
</protein>